<dbReference type="PROSITE" id="PS52050">
    <property type="entry name" value="WYL"/>
    <property type="match status" value="1"/>
</dbReference>
<accession>A0A4R6RC47</accession>
<dbReference type="PANTHER" id="PTHR34580:SF3">
    <property type="entry name" value="PROTEIN PAFB"/>
    <property type="match status" value="1"/>
</dbReference>
<sequence>MGAQTDRIVKIESLLRRHRLVNFQTLLHELEVSPATVKRDLAYLRDRLGCPIVYDRAEDTYRLDTSAQVGERHEIPGLWFSAKELHALLTAHQLLSGLDPNGALNRHVGPLLERIHQLVGQSERDKIDVMQRIRVVHAGRRPVEAPCFEAACSALLGRNKLSFRYFTRSRQTESRRQASPQRLIHYRNTWYMDAWCHKNNDLRRFALDAMAEVQVSDEKAKEVALSTVAKTLDGGYGIYAGNKVQWARLRFSALAAQWVAREQWHPDQQLHTLEDGRIELKLPFVDMVELSMDILRHGPEVEVLEPTALRDEVHKQLRLALATYADQ</sequence>
<organism evidence="6 7">
    <name type="scientific">Aquabacterium commune</name>
    <dbReference type="NCBI Taxonomy" id="70586"/>
    <lineage>
        <taxon>Bacteria</taxon>
        <taxon>Pseudomonadati</taxon>
        <taxon>Pseudomonadota</taxon>
        <taxon>Betaproteobacteria</taxon>
        <taxon>Burkholderiales</taxon>
        <taxon>Aquabacterium</taxon>
    </lineage>
</organism>
<dbReference type="Gene3D" id="1.10.10.10">
    <property type="entry name" value="Winged helix-like DNA-binding domain superfamily/Winged helix DNA-binding domain"/>
    <property type="match status" value="1"/>
</dbReference>
<dbReference type="OrthoDB" id="8555652at2"/>
<dbReference type="GO" id="GO:0003677">
    <property type="term" value="F:DNA binding"/>
    <property type="evidence" value="ECO:0007669"/>
    <property type="project" value="UniProtKB-KW"/>
</dbReference>
<keyword evidence="6" id="KW-0238">DNA-binding</keyword>
<keyword evidence="2" id="KW-0804">Transcription</keyword>
<dbReference type="Pfam" id="PF13280">
    <property type="entry name" value="WYL"/>
    <property type="match status" value="1"/>
</dbReference>
<name>A0A4R6RC47_9BURK</name>
<evidence type="ECO:0000256" key="2">
    <source>
        <dbReference type="ARBA" id="ARBA00023163"/>
    </source>
</evidence>
<dbReference type="PANTHER" id="PTHR34580">
    <property type="match status" value="1"/>
</dbReference>
<proteinExistence type="predicted"/>
<dbReference type="AlphaFoldDB" id="A0A4R6RC47"/>
<dbReference type="EMBL" id="SNXW01000004">
    <property type="protein sequence ID" value="TDP83634.1"/>
    <property type="molecule type" value="Genomic_DNA"/>
</dbReference>
<keyword evidence="1" id="KW-0805">Transcription regulation</keyword>
<gene>
    <name evidence="6" type="ORF">EV672_10412</name>
</gene>
<evidence type="ECO:0000259" key="5">
    <source>
        <dbReference type="Pfam" id="PF25583"/>
    </source>
</evidence>
<dbReference type="RefSeq" id="WP_133608271.1">
    <property type="nucleotide sequence ID" value="NZ_SNXW01000004.1"/>
</dbReference>
<dbReference type="InterPro" id="IPR036388">
    <property type="entry name" value="WH-like_DNA-bd_sf"/>
</dbReference>
<dbReference type="InterPro" id="IPR026881">
    <property type="entry name" value="WYL_dom"/>
</dbReference>
<evidence type="ECO:0000259" key="4">
    <source>
        <dbReference type="Pfam" id="PF13280"/>
    </source>
</evidence>
<dbReference type="InterPro" id="IPR001034">
    <property type="entry name" value="DeoR_HTH"/>
</dbReference>
<dbReference type="Pfam" id="PF08220">
    <property type="entry name" value="HTH_DeoR"/>
    <property type="match status" value="1"/>
</dbReference>
<dbReference type="GO" id="GO:0003700">
    <property type="term" value="F:DNA-binding transcription factor activity"/>
    <property type="evidence" value="ECO:0007669"/>
    <property type="project" value="InterPro"/>
</dbReference>
<dbReference type="Proteomes" id="UP000294593">
    <property type="component" value="Unassembled WGS sequence"/>
</dbReference>
<evidence type="ECO:0000313" key="6">
    <source>
        <dbReference type="EMBL" id="TDP83634.1"/>
    </source>
</evidence>
<protein>
    <submittedName>
        <fullName evidence="6">Putative DNA-binding transcriptional regulator YafY</fullName>
    </submittedName>
</protein>
<evidence type="ECO:0000259" key="3">
    <source>
        <dbReference type="Pfam" id="PF08220"/>
    </source>
</evidence>
<feature type="domain" description="WYL" evidence="4">
    <location>
        <begin position="148"/>
        <end position="215"/>
    </location>
</feature>
<dbReference type="Pfam" id="PF25583">
    <property type="entry name" value="WCX"/>
    <property type="match status" value="1"/>
</dbReference>
<reference evidence="6 7" key="1">
    <citation type="submission" date="2019-03" db="EMBL/GenBank/DDBJ databases">
        <title>Genomic Encyclopedia of Type Strains, Phase IV (KMG-IV): sequencing the most valuable type-strain genomes for metagenomic binning, comparative biology and taxonomic classification.</title>
        <authorList>
            <person name="Goeker M."/>
        </authorList>
    </citation>
    <scope>NUCLEOTIDE SEQUENCE [LARGE SCALE GENOMIC DNA]</scope>
    <source>
        <strain evidence="6 7">DSM 11901</strain>
    </source>
</reference>
<dbReference type="InterPro" id="IPR057727">
    <property type="entry name" value="WCX_dom"/>
</dbReference>
<dbReference type="InterPro" id="IPR051534">
    <property type="entry name" value="CBASS_pafABC_assoc_protein"/>
</dbReference>
<feature type="domain" description="HTH deoR-type" evidence="3">
    <location>
        <begin position="7"/>
        <end position="45"/>
    </location>
</feature>
<evidence type="ECO:0000313" key="7">
    <source>
        <dbReference type="Proteomes" id="UP000294593"/>
    </source>
</evidence>
<comment type="caution">
    <text evidence="6">The sequence shown here is derived from an EMBL/GenBank/DDBJ whole genome shotgun (WGS) entry which is preliminary data.</text>
</comment>
<feature type="domain" description="WCX" evidence="5">
    <location>
        <begin position="245"/>
        <end position="320"/>
    </location>
</feature>
<keyword evidence="7" id="KW-1185">Reference proteome</keyword>
<evidence type="ECO:0000256" key="1">
    <source>
        <dbReference type="ARBA" id="ARBA00023015"/>
    </source>
</evidence>